<evidence type="ECO:0000256" key="3">
    <source>
        <dbReference type="ARBA" id="ARBA00022525"/>
    </source>
</evidence>
<dbReference type="GO" id="GO:0004566">
    <property type="term" value="F:beta-glucuronidase activity"/>
    <property type="evidence" value="ECO:0007669"/>
    <property type="project" value="TreeGrafter"/>
</dbReference>
<evidence type="ECO:0000256" key="7">
    <source>
        <dbReference type="ARBA" id="ARBA00023180"/>
    </source>
</evidence>
<gene>
    <name evidence="12" type="ORF">H6P81_019892</name>
</gene>
<evidence type="ECO:0000256" key="8">
    <source>
        <dbReference type="ARBA" id="ARBA00023228"/>
    </source>
</evidence>
<dbReference type="PANTHER" id="PTHR14363">
    <property type="entry name" value="HEPARANASE-RELATED"/>
    <property type="match status" value="1"/>
</dbReference>
<dbReference type="Proteomes" id="UP000825729">
    <property type="component" value="Unassembled WGS sequence"/>
</dbReference>
<keyword evidence="5" id="KW-0378">Hydrolase</keyword>
<dbReference type="PANTHER" id="PTHR14363:SF13">
    <property type="entry name" value="OS07G0598400 PROTEIN"/>
    <property type="match status" value="1"/>
</dbReference>
<keyword evidence="7" id="KW-0325">Glycoprotein</keyword>
<comment type="function">
    <text evidence="10">Endoglycosidase which is a cell surface and extracellular matrix-degrading enzyme. Cleaves heparan sulfate proteoglycans (HSPGs) into heparan sulfate side chains and core proteoglycans.</text>
</comment>
<organism evidence="12 13">
    <name type="scientific">Aristolochia fimbriata</name>
    <name type="common">White veined hardy Dutchman's pipe vine</name>
    <dbReference type="NCBI Taxonomy" id="158543"/>
    <lineage>
        <taxon>Eukaryota</taxon>
        <taxon>Viridiplantae</taxon>
        <taxon>Streptophyta</taxon>
        <taxon>Embryophyta</taxon>
        <taxon>Tracheophyta</taxon>
        <taxon>Spermatophyta</taxon>
        <taxon>Magnoliopsida</taxon>
        <taxon>Magnoliidae</taxon>
        <taxon>Piperales</taxon>
        <taxon>Aristolochiaceae</taxon>
        <taxon>Aristolochia</taxon>
    </lineage>
</organism>
<keyword evidence="8" id="KW-0458">Lysosome</keyword>
<dbReference type="GO" id="GO:0005576">
    <property type="term" value="C:extracellular region"/>
    <property type="evidence" value="ECO:0007669"/>
    <property type="project" value="UniProtKB-SubCell"/>
</dbReference>
<evidence type="ECO:0000256" key="10">
    <source>
        <dbReference type="ARBA" id="ARBA00055929"/>
    </source>
</evidence>
<feature type="chain" id="PRO_5043585923" description="Heparanase-like protein 1" evidence="11">
    <location>
        <begin position="21"/>
        <end position="516"/>
    </location>
</feature>
<comment type="subcellular location">
    <subcellularLocation>
        <location evidence="9">Lysosome membrane</location>
        <topology evidence="9">Peripheral membrane protein</topology>
    </subcellularLocation>
    <subcellularLocation>
        <location evidence="1">Secreted</location>
    </subcellularLocation>
</comment>
<evidence type="ECO:0008006" key="14">
    <source>
        <dbReference type="Google" id="ProtNLM"/>
    </source>
</evidence>
<evidence type="ECO:0000313" key="12">
    <source>
        <dbReference type="EMBL" id="KAG9439727.1"/>
    </source>
</evidence>
<evidence type="ECO:0000256" key="11">
    <source>
        <dbReference type="SAM" id="SignalP"/>
    </source>
</evidence>
<proteinExistence type="inferred from homology"/>
<dbReference type="GO" id="GO:0009505">
    <property type="term" value="C:plant-type cell wall"/>
    <property type="evidence" value="ECO:0007669"/>
    <property type="project" value="TreeGrafter"/>
</dbReference>
<dbReference type="EMBL" id="JAINDJ010000008">
    <property type="protein sequence ID" value="KAG9439727.1"/>
    <property type="molecule type" value="Genomic_DNA"/>
</dbReference>
<dbReference type="FunFam" id="3.20.20.80:FF:000023">
    <property type="entry name" value="heparanase-like protein 3"/>
    <property type="match status" value="1"/>
</dbReference>
<dbReference type="Pfam" id="PF03662">
    <property type="entry name" value="Glyco_hydro_79n"/>
    <property type="match status" value="1"/>
</dbReference>
<name>A0AAV7DW76_ARIFI</name>
<keyword evidence="6" id="KW-0472">Membrane</keyword>
<sequence length="516" mass="57203">MALRFLLISLLLSLFQLGYGEEVKVSVKAVTSVATTDDTFVCATLDWWPSGKCNYGQCPWGQTSILNLDLTNPILAKAIKAFSPLRIRLGGSLQDQVLYKVGKVRRCPAFKNSTKGLFGFSKGCLKMERWDLVYDLLSKSGAKISFGLNALFGRKRPTTGNTWAGPWNPSNARDFIQYILSKGQNVDSWEFGNELCGSGISARVDAKQYGEDMKVLKQVIDELYQNSSSKPKIMGPGGFFETQWFKEFLEASGPNVVDIVTHHIYNLGAGVDPSVLSKIQDPYYLFNTANTYKDTAATLKDFAPWSSAWIGESGGAYNSGSKNVSHSFVDSFWYLDQFGMTSTFSHKVFCRQTLIGGNYGLLNTTTMVPNPDYYSALLWHRLMGKRVLGLTHDGSPFLRSYCHCTRSKSGITLLFINLSNTTDFTISVTEDMNLYPQSVDEVSSGKSLREEYHLTPKDGDIQSTTMLLNGVPLELTESGDIPELKPALVNPRQPLIVAPYSIAFVSLPNFRAPACF</sequence>
<evidence type="ECO:0000256" key="1">
    <source>
        <dbReference type="ARBA" id="ARBA00004613"/>
    </source>
</evidence>
<accession>A0AAV7DW76</accession>
<dbReference type="GO" id="GO:0005765">
    <property type="term" value="C:lysosomal membrane"/>
    <property type="evidence" value="ECO:0007669"/>
    <property type="project" value="UniProtKB-SubCell"/>
</dbReference>
<evidence type="ECO:0000256" key="4">
    <source>
        <dbReference type="ARBA" id="ARBA00022729"/>
    </source>
</evidence>
<dbReference type="SUPFAM" id="SSF51445">
    <property type="entry name" value="(Trans)glycosidases"/>
    <property type="match status" value="1"/>
</dbReference>
<reference evidence="12 13" key="1">
    <citation type="submission" date="2021-07" db="EMBL/GenBank/DDBJ databases">
        <title>The Aristolochia fimbriata genome: insights into angiosperm evolution, floral development and chemical biosynthesis.</title>
        <authorList>
            <person name="Jiao Y."/>
        </authorList>
    </citation>
    <scope>NUCLEOTIDE SEQUENCE [LARGE SCALE GENOMIC DNA]</scope>
    <source>
        <strain evidence="12">IBCAS-2021</strain>
        <tissue evidence="12">Leaf</tissue>
    </source>
</reference>
<dbReference type="InterPro" id="IPR017853">
    <property type="entry name" value="GH"/>
</dbReference>
<keyword evidence="3" id="KW-0964">Secreted</keyword>
<comment type="caution">
    <text evidence="12">The sequence shown here is derived from an EMBL/GenBank/DDBJ whole genome shotgun (WGS) entry which is preliminary data.</text>
</comment>
<comment type="similarity">
    <text evidence="2">Belongs to the glycosyl hydrolase 79 family.</text>
</comment>
<evidence type="ECO:0000313" key="13">
    <source>
        <dbReference type="Proteomes" id="UP000825729"/>
    </source>
</evidence>
<keyword evidence="4 11" id="KW-0732">Signal</keyword>
<keyword evidence="13" id="KW-1185">Reference proteome</keyword>
<evidence type="ECO:0000256" key="6">
    <source>
        <dbReference type="ARBA" id="ARBA00023136"/>
    </source>
</evidence>
<dbReference type="InterPro" id="IPR005199">
    <property type="entry name" value="Glyco_hydro_79"/>
</dbReference>
<evidence type="ECO:0000256" key="9">
    <source>
        <dbReference type="ARBA" id="ARBA00023765"/>
    </source>
</evidence>
<evidence type="ECO:0000256" key="2">
    <source>
        <dbReference type="ARBA" id="ARBA00009800"/>
    </source>
</evidence>
<dbReference type="AlphaFoldDB" id="A0AAV7DW76"/>
<feature type="signal peptide" evidence="11">
    <location>
        <begin position="1"/>
        <end position="20"/>
    </location>
</feature>
<evidence type="ECO:0000256" key="5">
    <source>
        <dbReference type="ARBA" id="ARBA00022801"/>
    </source>
</evidence>
<dbReference type="Gene3D" id="3.20.20.80">
    <property type="entry name" value="Glycosidases"/>
    <property type="match status" value="1"/>
</dbReference>
<protein>
    <recommendedName>
        <fullName evidence="14">Heparanase-like protein 1</fullName>
    </recommendedName>
</protein>